<dbReference type="AlphaFoldDB" id="A0A8S1DMK1"/>
<feature type="domain" description="N-acetyltransferase" evidence="1">
    <location>
        <begin position="33"/>
        <end position="237"/>
    </location>
</feature>
<dbReference type="PROSITE" id="PS51186">
    <property type="entry name" value="GNAT"/>
    <property type="match status" value="1"/>
</dbReference>
<sequence length="237" mass="26026">MEATQVPGVLCREIMPDSCTGADSSRANLEQPVRYEPLGEEHGDEVMQLLLHSFFREEPLGIAAGVRTPEDVHHWLPAFVRPIARAGLSSVAVEAESGRVVGVALCHLVEGHSHDSPLMAALQPQRDIKAMAVAQFLADLHIGLDEDAGSLSLLVLNVERHFSGRGIAAELVRTTEERARQRGLKAVTADTTGEFSKKTFERLGFRVLRELRYEDYSGCTLRPGPVHTTARVMLKNL</sequence>
<dbReference type="PANTHER" id="PTHR20905">
    <property type="entry name" value="N-ACETYLTRANSFERASE-RELATED"/>
    <property type="match status" value="1"/>
</dbReference>
<comment type="caution">
    <text evidence="2">The sequence shown here is derived from an EMBL/GenBank/DDBJ whole genome shotgun (WGS) entry which is preliminary data.</text>
</comment>
<dbReference type="InterPro" id="IPR000182">
    <property type="entry name" value="GNAT_dom"/>
</dbReference>
<dbReference type="OrthoDB" id="2161at2759"/>
<reference evidence="2 3" key="1">
    <citation type="submission" date="2020-04" db="EMBL/GenBank/DDBJ databases">
        <authorList>
            <person name="Alioto T."/>
            <person name="Alioto T."/>
            <person name="Gomez Garrido J."/>
        </authorList>
    </citation>
    <scope>NUCLEOTIDE SEQUENCE [LARGE SCALE GENOMIC DNA]</scope>
</reference>
<organism evidence="2 3">
    <name type="scientific">Cloeon dipterum</name>
    <dbReference type="NCBI Taxonomy" id="197152"/>
    <lineage>
        <taxon>Eukaryota</taxon>
        <taxon>Metazoa</taxon>
        <taxon>Ecdysozoa</taxon>
        <taxon>Arthropoda</taxon>
        <taxon>Hexapoda</taxon>
        <taxon>Insecta</taxon>
        <taxon>Pterygota</taxon>
        <taxon>Palaeoptera</taxon>
        <taxon>Ephemeroptera</taxon>
        <taxon>Pisciforma</taxon>
        <taxon>Baetidae</taxon>
        <taxon>Cloeon</taxon>
    </lineage>
</organism>
<dbReference type="PANTHER" id="PTHR20905:SF1">
    <property type="entry name" value="AT07410P-RELATED"/>
    <property type="match status" value="1"/>
</dbReference>
<proteinExistence type="predicted"/>
<dbReference type="Gene3D" id="3.40.630.30">
    <property type="match status" value="1"/>
</dbReference>
<dbReference type="InterPro" id="IPR016181">
    <property type="entry name" value="Acyl_CoA_acyltransferase"/>
</dbReference>
<dbReference type="SUPFAM" id="SSF55729">
    <property type="entry name" value="Acyl-CoA N-acyltransferases (Nat)"/>
    <property type="match status" value="1"/>
</dbReference>
<dbReference type="Proteomes" id="UP000494165">
    <property type="component" value="Unassembled WGS sequence"/>
</dbReference>
<evidence type="ECO:0000313" key="3">
    <source>
        <dbReference type="Proteomes" id="UP000494165"/>
    </source>
</evidence>
<evidence type="ECO:0000259" key="1">
    <source>
        <dbReference type="PROSITE" id="PS51186"/>
    </source>
</evidence>
<dbReference type="GO" id="GO:0008080">
    <property type="term" value="F:N-acetyltransferase activity"/>
    <property type="evidence" value="ECO:0007669"/>
    <property type="project" value="TreeGrafter"/>
</dbReference>
<name>A0A8S1DMK1_9INSE</name>
<evidence type="ECO:0000313" key="2">
    <source>
        <dbReference type="EMBL" id="CAB3383435.1"/>
    </source>
</evidence>
<protein>
    <recommendedName>
        <fullName evidence="1">N-acetyltransferase domain-containing protein</fullName>
    </recommendedName>
</protein>
<keyword evidence="3" id="KW-1185">Reference proteome</keyword>
<accession>A0A8S1DMK1</accession>
<dbReference type="Pfam" id="PF00583">
    <property type="entry name" value="Acetyltransf_1"/>
    <property type="match status" value="1"/>
</dbReference>
<dbReference type="EMBL" id="CADEPI010000310">
    <property type="protein sequence ID" value="CAB3383435.1"/>
    <property type="molecule type" value="Genomic_DNA"/>
</dbReference>
<gene>
    <name evidence="2" type="ORF">CLODIP_2_CD02126</name>
</gene>